<dbReference type="EMBL" id="JBHSCF010000014">
    <property type="protein sequence ID" value="MFC4186393.1"/>
    <property type="molecule type" value="Genomic_DNA"/>
</dbReference>
<organism evidence="2 3">
    <name type="scientific">Streptomyces flavovirens</name>
    <dbReference type="NCBI Taxonomy" id="52258"/>
    <lineage>
        <taxon>Bacteria</taxon>
        <taxon>Bacillati</taxon>
        <taxon>Actinomycetota</taxon>
        <taxon>Actinomycetes</taxon>
        <taxon>Kitasatosporales</taxon>
        <taxon>Streptomycetaceae</taxon>
        <taxon>Streptomyces</taxon>
    </lineage>
</organism>
<proteinExistence type="predicted"/>
<evidence type="ECO:0000256" key="1">
    <source>
        <dbReference type="SAM" id="MobiDB-lite"/>
    </source>
</evidence>
<protein>
    <submittedName>
        <fullName evidence="2">Uncharacterized protein</fullName>
    </submittedName>
</protein>
<keyword evidence="3" id="KW-1185">Reference proteome</keyword>
<feature type="region of interest" description="Disordered" evidence="1">
    <location>
        <begin position="1"/>
        <end position="27"/>
    </location>
</feature>
<dbReference type="Proteomes" id="UP001595871">
    <property type="component" value="Unassembled WGS sequence"/>
</dbReference>
<comment type="caution">
    <text evidence="2">The sequence shown here is derived from an EMBL/GenBank/DDBJ whole genome shotgun (WGS) entry which is preliminary data.</text>
</comment>
<reference evidence="3" key="1">
    <citation type="journal article" date="2019" name="Int. J. Syst. Evol. Microbiol.">
        <title>The Global Catalogue of Microorganisms (GCM) 10K type strain sequencing project: providing services to taxonomists for standard genome sequencing and annotation.</title>
        <authorList>
            <consortium name="The Broad Institute Genomics Platform"/>
            <consortium name="The Broad Institute Genome Sequencing Center for Infectious Disease"/>
            <person name="Wu L."/>
            <person name="Ma J."/>
        </authorList>
    </citation>
    <scope>NUCLEOTIDE SEQUENCE [LARGE SCALE GENOMIC DNA]</scope>
    <source>
        <strain evidence="3">CCM 3243</strain>
    </source>
</reference>
<sequence length="59" mass="6471">MSDTPPASPYAARTRPSARRGLHAIEAGDTREELFDVVGDDRGVEHTPVPRSATRTWLP</sequence>
<evidence type="ECO:0000313" key="3">
    <source>
        <dbReference type="Proteomes" id="UP001595871"/>
    </source>
</evidence>
<gene>
    <name evidence="2" type="ORF">ACFO3R_08350</name>
</gene>
<accession>A0ABV8N0L2</accession>
<dbReference type="RefSeq" id="WP_200696052.1">
    <property type="nucleotide sequence ID" value="NZ_BAAAYA010000003.1"/>
</dbReference>
<evidence type="ECO:0000313" key="2">
    <source>
        <dbReference type="EMBL" id="MFC4186393.1"/>
    </source>
</evidence>
<name>A0ABV8N0L2_9ACTN</name>